<protein>
    <submittedName>
        <fullName evidence="4">Aldo/keto reductase</fullName>
    </submittedName>
</protein>
<dbReference type="GO" id="GO:0016491">
    <property type="term" value="F:oxidoreductase activity"/>
    <property type="evidence" value="ECO:0007669"/>
    <property type="project" value="UniProtKB-KW"/>
</dbReference>
<gene>
    <name evidence="4" type="ORF">FISHEDRAFT_57802</name>
</gene>
<evidence type="ECO:0000313" key="4">
    <source>
        <dbReference type="EMBL" id="KIY49990.1"/>
    </source>
</evidence>
<dbReference type="Pfam" id="PF00248">
    <property type="entry name" value="Aldo_ket_red"/>
    <property type="match status" value="1"/>
</dbReference>
<keyword evidence="5" id="KW-1185">Reference proteome</keyword>
<dbReference type="InterPro" id="IPR050523">
    <property type="entry name" value="AKR_Detox_Biosynth"/>
</dbReference>
<sequence length="261" mass="29285">YLQYTNLWALGDAAPKQKSLYLGNNAKSLKLSLENSLKRLRTSYIDILFAVVLFKVASTILTHYPRYVHYWDLHTGVEEIMDALHNVVVAGKVLYLGVSDTPAWLVVKANEYAKSHGKTPFVIYQTPYSVLQRDVEREALPMCHHEGLALAFFNVLASGHIRSDADEENRRQTGESVQKTSLQAPYVFAIIGGRKTEHLHANIQALDIVLSAEQISYIEGVRLFDKGFPQAVIGEYGALPWLLTNFAHLDKQPLLAPIVPK</sequence>
<evidence type="ECO:0000256" key="2">
    <source>
        <dbReference type="ARBA" id="ARBA00038157"/>
    </source>
</evidence>
<evidence type="ECO:0000313" key="5">
    <source>
        <dbReference type="Proteomes" id="UP000054144"/>
    </source>
</evidence>
<dbReference type="Proteomes" id="UP000054144">
    <property type="component" value="Unassembled WGS sequence"/>
</dbReference>
<dbReference type="EMBL" id="KN881695">
    <property type="protein sequence ID" value="KIY49990.1"/>
    <property type="molecule type" value="Genomic_DNA"/>
</dbReference>
<dbReference type="SUPFAM" id="SSF51430">
    <property type="entry name" value="NAD(P)-linked oxidoreductase"/>
    <property type="match status" value="1"/>
</dbReference>
<evidence type="ECO:0000259" key="3">
    <source>
        <dbReference type="Pfam" id="PF00248"/>
    </source>
</evidence>
<feature type="domain" description="NADP-dependent oxidoreductase" evidence="3">
    <location>
        <begin position="25"/>
        <end position="177"/>
    </location>
</feature>
<dbReference type="PANTHER" id="PTHR43364">
    <property type="entry name" value="NADH-SPECIFIC METHYLGLYOXAL REDUCTASE-RELATED"/>
    <property type="match status" value="1"/>
</dbReference>
<dbReference type="Gene3D" id="3.20.20.100">
    <property type="entry name" value="NADP-dependent oxidoreductase domain"/>
    <property type="match status" value="1"/>
</dbReference>
<comment type="similarity">
    <text evidence="2">Belongs to the aldo/keto reductase family. Aldo/keto reductase 2 subfamily.</text>
</comment>
<name>A0A0D7AI40_9AGAR</name>
<dbReference type="PANTHER" id="PTHR43364:SF7">
    <property type="entry name" value="NADP-DEPENDENT OXIDOREDUCTASE DOMAIN-CONTAINING PROTEIN-RELATED"/>
    <property type="match status" value="1"/>
</dbReference>
<accession>A0A0D7AI40</accession>
<evidence type="ECO:0000256" key="1">
    <source>
        <dbReference type="ARBA" id="ARBA00022857"/>
    </source>
</evidence>
<dbReference type="OrthoDB" id="48988at2759"/>
<dbReference type="AlphaFoldDB" id="A0A0D7AI40"/>
<dbReference type="InterPro" id="IPR036812">
    <property type="entry name" value="NAD(P)_OxRdtase_dom_sf"/>
</dbReference>
<keyword evidence="1" id="KW-0521">NADP</keyword>
<proteinExistence type="inferred from homology"/>
<feature type="non-terminal residue" evidence="4">
    <location>
        <position position="1"/>
    </location>
</feature>
<organism evidence="4 5">
    <name type="scientific">Fistulina hepatica ATCC 64428</name>
    <dbReference type="NCBI Taxonomy" id="1128425"/>
    <lineage>
        <taxon>Eukaryota</taxon>
        <taxon>Fungi</taxon>
        <taxon>Dikarya</taxon>
        <taxon>Basidiomycota</taxon>
        <taxon>Agaricomycotina</taxon>
        <taxon>Agaricomycetes</taxon>
        <taxon>Agaricomycetidae</taxon>
        <taxon>Agaricales</taxon>
        <taxon>Fistulinaceae</taxon>
        <taxon>Fistulina</taxon>
    </lineage>
</organism>
<dbReference type="InterPro" id="IPR023210">
    <property type="entry name" value="NADP_OxRdtase_dom"/>
</dbReference>
<reference evidence="4 5" key="1">
    <citation type="journal article" date="2015" name="Fungal Genet. Biol.">
        <title>Evolution of novel wood decay mechanisms in Agaricales revealed by the genome sequences of Fistulina hepatica and Cylindrobasidium torrendii.</title>
        <authorList>
            <person name="Floudas D."/>
            <person name="Held B.W."/>
            <person name="Riley R."/>
            <person name="Nagy L.G."/>
            <person name="Koehler G."/>
            <person name="Ransdell A.S."/>
            <person name="Younus H."/>
            <person name="Chow J."/>
            <person name="Chiniquy J."/>
            <person name="Lipzen A."/>
            <person name="Tritt A."/>
            <person name="Sun H."/>
            <person name="Haridas S."/>
            <person name="LaButti K."/>
            <person name="Ohm R.A."/>
            <person name="Kues U."/>
            <person name="Blanchette R.A."/>
            <person name="Grigoriev I.V."/>
            <person name="Minto R.E."/>
            <person name="Hibbett D.S."/>
        </authorList>
    </citation>
    <scope>NUCLEOTIDE SEQUENCE [LARGE SCALE GENOMIC DNA]</scope>
    <source>
        <strain evidence="4 5">ATCC 64428</strain>
    </source>
</reference>